<name>A0ABD3AKJ9_9GENT</name>
<comment type="caution">
    <text evidence="2">The sequence shown here is derived from an EMBL/GenBank/DDBJ whole genome shotgun (WGS) entry which is preliminary data.</text>
</comment>
<evidence type="ECO:0000313" key="3">
    <source>
        <dbReference type="Proteomes" id="UP001630127"/>
    </source>
</evidence>
<proteinExistence type="predicted"/>
<evidence type="ECO:0000256" key="1">
    <source>
        <dbReference type="SAM" id="MobiDB-lite"/>
    </source>
</evidence>
<organism evidence="2 3">
    <name type="scientific">Cinchona calisaya</name>
    <dbReference type="NCBI Taxonomy" id="153742"/>
    <lineage>
        <taxon>Eukaryota</taxon>
        <taxon>Viridiplantae</taxon>
        <taxon>Streptophyta</taxon>
        <taxon>Embryophyta</taxon>
        <taxon>Tracheophyta</taxon>
        <taxon>Spermatophyta</taxon>
        <taxon>Magnoliopsida</taxon>
        <taxon>eudicotyledons</taxon>
        <taxon>Gunneridae</taxon>
        <taxon>Pentapetalae</taxon>
        <taxon>asterids</taxon>
        <taxon>lamiids</taxon>
        <taxon>Gentianales</taxon>
        <taxon>Rubiaceae</taxon>
        <taxon>Cinchonoideae</taxon>
        <taxon>Cinchoneae</taxon>
        <taxon>Cinchona</taxon>
    </lineage>
</organism>
<dbReference type="EMBL" id="JBJUIK010000003">
    <property type="protein sequence ID" value="KAL3531707.1"/>
    <property type="molecule type" value="Genomic_DNA"/>
</dbReference>
<protein>
    <submittedName>
        <fullName evidence="2">Uncharacterized protein</fullName>
    </submittedName>
</protein>
<keyword evidence="3" id="KW-1185">Reference proteome</keyword>
<accession>A0ABD3AKJ9</accession>
<feature type="compositionally biased region" description="Basic and acidic residues" evidence="1">
    <location>
        <begin position="101"/>
        <end position="113"/>
    </location>
</feature>
<sequence>MMEDTQQIVSSRKEDIMIDSTVNGDKSEREDEPEMTITMTKLKATFAQQPDKPNTFKDCLINNSSSLIIDLNPSLAIILDESVIPPSDDEVSFIPLTFEDKARDQTSMEDQRSTAHSGSRKGLFHNQIL</sequence>
<evidence type="ECO:0000313" key="2">
    <source>
        <dbReference type="EMBL" id="KAL3531707.1"/>
    </source>
</evidence>
<dbReference type="Proteomes" id="UP001630127">
    <property type="component" value="Unassembled WGS sequence"/>
</dbReference>
<dbReference type="AlphaFoldDB" id="A0ABD3AKJ9"/>
<feature type="region of interest" description="Disordered" evidence="1">
    <location>
        <begin position="101"/>
        <end position="129"/>
    </location>
</feature>
<gene>
    <name evidence="2" type="ORF">ACH5RR_005228</name>
</gene>
<reference evidence="2 3" key="1">
    <citation type="submission" date="2024-11" db="EMBL/GenBank/DDBJ databases">
        <title>A near-complete genome assembly of Cinchona calisaya.</title>
        <authorList>
            <person name="Lian D.C."/>
            <person name="Zhao X.W."/>
            <person name="Wei L."/>
        </authorList>
    </citation>
    <scope>NUCLEOTIDE SEQUENCE [LARGE SCALE GENOMIC DNA]</scope>
    <source>
        <tissue evidence="2">Nenye</tissue>
    </source>
</reference>